<dbReference type="EMBL" id="BPLQ01003305">
    <property type="protein sequence ID" value="GIX99547.1"/>
    <property type="molecule type" value="Genomic_DNA"/>
</dbReference>
<organism evidence="1 2">
    <name type="scientific">Caerostris darwini</name>
    <dbReference type="NCBI Taxonomy" id="1538125"/>
    <lineage>
        <taxon>Eukaryota</taxon>
        <taxon>Metazoa</taxon>
        <taxon>Ecdysozoa</taxon>
        <taxon>Arthropoda</taxon>
        <taxon>Chelicerata</taxon>
        <taxon>Arachnida</taxon>
        <taxon>Araneae</taxon>
        <taxon>Araneomorphae</taxon>
        <taxon>Entelegynae</taxon>
        <taxon>Araneoidea</taxon>
        <taxon>Araneidae</taxon>
        <taxon>Caerostris</taxon>
    </lineage>
</organism>
<evidence type="ECO:0000313" key="1">
    <source>
        <dbReference type="EMBL" id="GIX99547.1"/>
    </source>
</evidence>
<accession>A0AAV4PQ54</accession>
<sequence length="219" mass="25212">MIYTKLIANSWLKSDTNRSRIFNSSGIYRPRWERKSLQLLVMLKEWRRVTRPLTGGRIIKAYIRQSNFWGKGNILRRAGIPCPPAYTYAASSVAKPVPRPFLDSPLHSLVACRNPYFTDIQYPNVTQLTLKIPHLIHKAIATMKRFIPTHVYHDVRIPVAVTSQIAYLVDRKKGSAKTVSHRYTRVKYERLAVTFIGTHRGCNEAQYHISRKGGMGLYV</sequence>
<keyword evidence="2" id="KW-1185">Reference proteome</keyword>
<dbReference type="Proteomes" id="UP001054837">
    <property type="component" value="Unassembled WGS sequence"/>
</dbReference>
<protein>
    <recommendedName>
        <fullName evidence="3">Ribosomal protein S14</fullName>
    </recommendedName>
</protein>
<evidence type="ECO:0008006" key="3">
    <source>
        <dbReference type="Google" id="ProtNLM"/>
    </source>
</evidence>
<evidence type="ECO:0000313" key="2">
    <source>
        <dbReference type="Proteomes" id="UP001054837"/>
    </source>
</evidence>
<dbReference type="AlphaFoldDB" id="A0AAV4PQ54"/>
<name>A0AAV4PQ54_9ARAC</name>
<gene>
    <name evidence="1" type="primary">AVEN_117603_1</name>
    <name evidence="1" type="ORF">CDAR_466541</name>
</gene>
<comment type="caution">
    <text evidence="1">The sequence shown here is derived from an EMBL/GenBank/DDBJ whole genome shotgun (WGS) entry which is preliminary data.</text>
</comment>
<reference evidence="1 2" key="1">
    <citation type="submission" date="2021-06" db="EMBL/GenBank/DDBJ databases">
        <title>Caerostris darwini draft genome.</title>
        <authorList>
            <person name="Kono N."/>
            <person name="Arakawa K."/>
        </authorList>
    </citation>
    <scope>NUCLEOTIDE SEQUENCE [LARGE SCALE GENOMIC DNA]</scope>
</reference>
<proteinExistence type="predicted"/>